<keyword evidence="2" id="KW-1185">Reference proteome</keyword>
<organism evidence="1 2">
    <name type="scientific">Dimorphilus gyrociliatus</name>
    <dbReference type="NCBI Taxonomy" id="2664684"/>
    <lineage>
        <taxon>Eukaryota</taxon>
        <taxon>Metazoa</taxon>
        <taxon>Spiralia</taxon>
        <taxon>Lophotrochozoa</taxon>
        <taxon>Annelida</taxon>
        <taxon>Polychaeta</taxon>
        <taxon>Polychaeta incertae sedis</taxon>
        <taxon>Dinophilidae</taxon>
        <taxon>Dimorphilus</taxon>
    </lineage>
</organism>
<dbReference type="EMBL" id="CAJFCJ010000030">
    <property type="protein sequence ID" value="CAD5125911.1"/>
    <property type="molecule type" value="Genomic_DNA"/>
</dbReference>
<dbReference type="InterPro" id="IPR026569">
    <property type="entry name" value="Ribosomal_bL28"/>
</dbReference>
<dbReference type="PANTHER" id="PTHR13528">
    <property type="entry name" value="39S RIBOSOMAL PROTEIN L28, MITOCHONDRIAL"/>
    <property type="match status" value="1"/>
</dbReference>
<dbReference type="GO" id="GO:0005762">
    <property type="term" value="C:mitochondrial large ribosomal subunit"/>
    <property type="evidence" value="ECO:0007669"/>
    <property type="project" value="TreeGrafter"/>
</dbReference>
<dbReference type="GO" id="GO:0003735">
    <property type="term" value="F:structural constituent of ribosome"/>
    <property type="evidence" value="ECO:0007669"/>
    <property type="project" value="InterPro"/>
</dbReference>
<accession>A0A7I8WCU5</accession>
<evidence type="ECO:0000313" key="1">
    <source>
        <dbReference type="EMBL" id="CAD5125911.1"/>
    </source>
</evidence>
<protein>
    <submittedName>
        <fullName evidence="1">Uncharacterized protein</fullName>
    </submittedName>
</protein>
<reference evidence="1 2" key="1">
    <citation type="submission" date="2020-08" db="EMBL/GenBank/DDBJ databases">
        <authorList>
            <person name="Hejnol A."/>
        </authorList>
    </citation>
    <scope>NUCLEOTIDE SEQUENCE [LARGE SCALE GENOMIC DNA]</scope>
</reference>
<name>A0A7I8WCU5_9ANNE</name>
<dbReference type="Proteomes" id="UP000549394">
    <property type="component" value="Unassembled WGS sequence"/>
</dbReference>
<comment type="caution">
    <text evidence="1">The sequence shown here is derived from an EMBL/GenBank/DDBJ whole genome shotgun (WGS) entry which is preliminary data.</text>
</comment>
<proteinExistence type="predicted"/>
<dbReference type="PANTHER" id="PTHR13528:SF2">
    <property type="entry name" value="LARGE RIBOSOMAL SUBUNIT PROTEIN BL28M"/>
    <property type="match status" value="1"/>
</dbReference>
<gene>
    <name evidence="1" type="ORF">DGYR_LOCUS13208</name>
</gene>
<sequence>MPPRIDHLASRYNNDFAKLVKGIWPWNKGVRSRFPDHYKRRYLESFVRQPEPINWIPKTDKYKVDEWGHSTRIINYPIPLTFPLEAHKGIWGGEGIIDGLKSKNNRPDKPRAPFISLPKLERHVLYSEILDKYMAITVTRRTLLKIDEAYGFDHYILKTPESDLVSNLAMKLKQMLLHKIAKKELSPTLYEKYKQYEVPIEEAEWVGLTIEEAEEKQIKLEEDRTKKLTRPMKEYFLQELIKKLKSGDIEDIVTEEKSWTQKLNPFA</sequence>
<evidence type="ECO:0000313" key="2">
    <source>
        <dbReference type="Proteomes" id="UP000549394"/>
    </source>
</evidence>
<dbReference type="AlphaFoldDB" id="A0A7I8WCU5"/>
<dbReference type="OrthoDB" id="361870at2759"/>